<gene>
    <name evidence="3" type="ORF">GCM10010910_14120</name>
</gene>
<keyword evidence="2" id="KW-0472">Membrane</keyword>
<comment type="caution">
    <text evidence="3">The sequence shown here is derived from an EMBL/GenBank/DDBJ whole genome shotgun (WGS) entry which is preliminary data.</text>
</comment>
<dbReference type="Proteomes" id="UP000638043">
    <property type="component" value="Unassembled WGS sequence"/>
</dbReference>
<evidence type="ECO:0008006" key="5">
    <source>
        <dbReference type="Google" id="ProtNLM"/>
    </source>
</evidence>
<accession>A0ABQ2N148</accession>
<organism evidence="3 4">
    <name type="scientific">Microbacterium nanhaiense</name>
    <dbReference type="NCBI Taxonomy" id="1301026"/>
    <lineage>
        <taxon>Bacteria</taxon>
        <taxon>Bacillati</taxon>
        <taxon>Actinomycetota</taxon>
        <taxon>Actinomycetes</taxon>
        <taxon>Micrococcales</taxon>
        <taxon>Microbacteriaceae</taxon>
        <taxon>Microbacterium</taxon>
    </lineage>
</organism>
<proteinExistence type="predicted"/>
<evidence type="ECO:0000256" key="2">
    <source>
        <dbReference type="SAM" id="Phobius"/>
    </source>
</evidence>
<feature type="region of interest" description="Disordered" evidence="1">
    <location>
        <begin position="1"/>
        <end position="115"/>
    </location>
</feature>
<keyword evidence="4" id="KW-1185">Reference proteome</keyword>
<evidence type="ECO:0000256" key="1">
    <source>
        <dbReference type="SAM" id="MobiDB-lite"/>
    </source>
</evidence>
<keyword evidence="2" id="KW-0812">Transmembrane</keyword>
<reference evidence="4" key="1">
    <citation type="journal article" date="2019" name="Int. J. Syst. Evol. Microbiol.">
        <title>The Global Catalogue of Microorganisms (GCM) 10K type strain sequencing project: providing services to taxonomists for standard genome sequencing and annotation.</title>
        <authorList>
            <consortium name="The Broad Institute Genomics Platform"/>
            <consortium name="The Broad Institute Genome Sequencing Center for Infectious Disease"/>
            <person name="Wu L."/>
            <person name="Ma J."/>
        </authorList>
    </citation>
    <scope>NUCLEOTIDE SEQUENCE [LARGE SCALE GENOMIC DNA]</scope>
    <source>
        <strain evidence="4">CGMCC 4.7181</strain>
    </source>
</reference>
<name>A0ABQ2N148_9MICO</name>
<feature type="compositionally biased region" description="Polar residues" evidence="1">
    <location>
        <begin position="1"/>
        <end position="14"/>
    </location>
</feature>
<protein>
    <recommendedName>
        <fullName evidence="5">DUF4190 domain-containing protein</fullName>
    </recommendedName>
</protein>
<evidence type="ECO:0000313" key="4">
    <source>
        <dbReference type="Proteomes" id="UP000638043"/>
    </source>
</evidence>
<evidence type="ECO:0000313" key="3">
    <source>
        <dbReference type="EMBL" id="GGO62890.1"/>
    </source>
</evidence>
<dbReference type="RefSeq" id="WP_188700675.1">
    <property type="nucleotide sequence ID" value="NZ_BMMQ01000003.1"/>
</dbReference>
<keyword evidence="2" id="KW-1133">Transmembrane helix</keyword>
<feature type="compositionally biased region" description="Pro residues" evidence="1">
    <location>
        <begin position="100"/>
        <end position="109"/>
    </location>
</feature>
<feature type="compositionally biased region" description="Pro residues" evidence="1">
    <location>
        <begin position="32"/>
        <end position="47"/>
    </location>
</feature>
<dbReference type="EMBL" id="BMMQ01000003">
    <property type="protein sequence ID" value="GGO62890.1"/>
    <property type="molecule type" value="Genomic_DNA"/>
</dbReference>
<feature type="transmembrane region" description="Helical" evidence="2">
    <location>
        <begin position="173"/>
        <end position="190"/>
    </location>
</feature>
<feature type="transmembrane region" description="Helical" evidence="2">
    <location>
        <begin position="202"/>
        <end position="227"/>
    </location>
</feature>
<feature type="compositionally biased region" description="Low complexity" evidence="1">
    <location>
        <begin position="48"/>
        <end position="89"/>
    </location>
</feature>
<sequence length="442" mass="45572">MSDAQNPYDPQSPTFPRKDRRSDDVWDDPEPEVPLTPPPAAPQPGSEPAPGYQASYGTPAAGAWAPPARGPAGYAPPHGYPSPQQQYGGAPAGYGGPAPHAGPPQPAYPAAPGSGQGYPASPAAYGSGYARPNPYGYPPAPMDAPRPKGMAVTALVFAILGAMFGIVPFFALIGVPFALVAITVATVALAKRRAGRGMSVAALIVASLSLIWGVFMFIVTVLLGSMAGGVSLVDSISGNSYVETYANEDEVAAMLGDVELEDYVIAGSSSIPQYLVLVDNASAGTMYPGVTLTVNAVDADGDIIDTRTEFGDIYPGTSAFAGDFVVDSELIVDVTVDIDGLVMQKPVEAPEGNPLVATDVEVGVENGQATATGTIENGSDELRNSPDVVVVERDADGRISSYGVTWAPSISAYSTAPFTVTFPSSDTAPTPLTYDVHALPVY</sequence>